<dbReference type="NCBIfam" id="NF009905">
    <property type="entry name" value="PRK13368.1"/>
    <property type="match status" value="1"/>
</dbReference>
<sequence length="251" mass="28545">MNIVDTSKSLRILGIIPARYASTRFPGKPLVDINGKTMINRTYEQALSCKSLTKVVVATDDVRIAEEVEKFGGSFVMTSDQHQSGTDRCAEVAASMPDFDVIINIQGDEPFINPEQIRLLTDCFQEPTVKIATLIKEIHTEQELFNVNVPKVIINTNADALYFSRHPIPFIRNAEEKDWIKQHQYYKHIGIYGYLRETLLEITEISPSSLEKAESLEQLRWLENGYTIRTAITDLETLAIDTPEDLKKIKL</sequence>
<dbReference type="PANTHER" id="PTHR42866:SF2">
    <property type="entry name" value="3-DEOXY-MANNO-OCTULOSONATE CYTIDYLYLTRANSFERASE, MITOCHONDRIAL"/>
    <property type="match status" value="1"/>
</dbReference>
<dbReference type="InterPro" id="IPR004528">
    <property type="entry name" value="KdsB"/>
</dbReference>
<evidence type="ECO:0000256" key="1">
    <source>
        <dbReference type="ARBA" id="ARBA00022679"/>
    </source>
</evidence>
<dbReference type="EC" id="2.7.7.38" evidence="4"/>
<dbReference type="Proteomes" id="UP001165460">
    <property type="component" value="Unassembled WGS sequence"/>
</dbReference>
<comment type="catalytic activity">
    <reaction evidence="4">
        <text>3-deoxy-alpha-D-manno-oct-2-ulosonate + CTP = CMP-3-deoxy-beta-D-manno-octulosonate + diphosphate</text>
        <dbReference type="Rhea" id="RHEA:23448"/>
        <dbReference type="ChEBI" id="CHEBI:33019"/>
        <dbReference type="ChEBI" id="CHEBI:37563"/>
        <dbReference type="ChEBI" id="CHEBI:85986"/>
        <dbReference type="ChEBI" id="CHEBI:85987"/>
        <dbReference type="EC" id="2.7.7.38"/>
    </reaction>
</comment>
<reference evidence="5" key="1">
    <citation type="submission" date="2022-03" db="EMBL/GenBank/DDBJ databases">
        <authorList>
            <person name="Woo C.Y."/>
        </authorList>
    </citation>
    <scope>NUCLEOTIDE SEQUENCE</scope>
    <source>
        <strain evidence="5">CYS-01</strain>
    </source>
</reference>
<comment type="caution">
    <text evidence="5">The sequence shown here is derived from an EMBL/GenBank/DDBJ whole genome shotgun (WGS) entry which is preliminary data.</text>
</comment>
<dbReference type="RefSeq" id="WP_243362624.1">
    <property type="nucleotide sequence ID" value="NZ_JALGBH010000002.1"/>
</dbReference>
<comment type="pathway">
    <text evidence="4">Nucleotide-sugar biosynthesis; CMP-3-deoxy-D-manno-octulosonate biosynthesis; CMP-3-deoxy-D-manno-octulosonate from 3-deoxy-D-manno-octulosonate and CTP: step 1/1.</text>
</comment>
<keyword evidence="2 4" id="KW-0548">Nucleotidyltransferase</keyword>
<dbReference type="CDD" id="cd02517">
    <property type="entry name" value="CMP-KDO-Synthetase"/>
    <property type="match status" value="1"/>
</dbReference>
<dbReference type="InterPro" id="IPR003329">
    <property type="entry name" value="Cytidylyl_trans"/>
</dbReference>
<dbReference type="GO" id="GO:0008690">
    <property type="term" value="F:3-deoxy-manno-octulosonate cytidylyltransferase activity"/>
    <property type="evidence" value="ECO:0007669"/>
    <property type="project" value="UniProtKB-EC"/>
</dbReference>
<comment type="similarity">
    <text evidence="4">Belongs to the KdsB family.</text>
</comment>
<dbReference type="Pfam" id="PF02348">
    <property type="entry name" value="CTP_transf_3"/>
    <property type="match status" value="1"/>
</dbReference>
<dbReference type="InterPro" id="IPR029044">
    <property type="entry name" value="Nucleotide-diphossugar_trans"/>
</dbReference>
<evidence type="ECO:0000313" key="6">
    <source>
        <dbReference type="Proteomes" id="UP001165460"/>
    </source>
</evidence>
<dbReference type="HAMAP" id="MF_00057">
    <property type="entry name" value="KdsB"/>
    <property type="match status" value="1"/>
</dbReference>
<dbReference type="NCBIfam" id="NF003950">
    <property type="entry name" value="PRK05450.1-3"/>
    <property type="match status" value="1"/>
</dbReference>
<evidence type="ECO:0000313" key="5">
    <source>
        <dbReference type="EMBL" id="MCJ0743443.1"/>
    </source>
</evidence>
<accession>A0ABS9ZYQ3</accession>
<gene>
    <name evidence="4 5" type="primary">kdsB</name>
    <name evidence="5" type="ORF">MMF97_12015</name>
</gene>
<proteinExistence type="inferred from homology"/>
<keyword evidence="4" id="KW-0963">Cytoplasm</keyword>
<evidence type="ECO:0000256" key="3">
    <source>
        <dbReference type="ARBA" id="ARBA00022985"/>
    </source>
</evidence>
<comment type="subcellular location">
    <subcellularLocation>
        <location evidence="4">Cytoplasm</location>
    </subcellularLocation>
</comment>
<comment type="function">
    <text evidence="4">Activates KDO (a required 8-carbon sugar) for incorporation into bacterial lipopolysaccharide in Gram-negative bacteria.</text>
</comment>
<dbReference type="PANTHER" id="PTHR42866">
    <property type="entry name" value="3-DEOXY-MANNO-OCTULOSONATE CYTIDYLYLTRANSFERASE"/>
    <property type="match status" value="1"/>
</dbReference>
<keyword evidence="3 4" id="KW-0448">Lipopolysaccharide biosynthesis</keyword>
<organism evidence="5 6">
    <name type="scientific">Pedobacter montanisoli</name>
    <dbReference type="NCBI Taxonomy" id="2923277"/>
    <lineage>
        <taxon>Bacteria</taxon>
        <taxon>Pseudomonadati</taxon>
        <taxon>Bacteroidota</taxon>
        <taxon>Sphingobacteriia</taxon>
        <taxon>Sphingobacteriales</taxon>
        <taxon>Sphingobacteriaceae</taxon>
        <taxon>Pedobacter</taxon>
    </lineage>
</organism>
<keyword evidence="6" id="KW-1185">Reference proteome</keyword>
<dbReference type="NCBIfam" id="TIGR00466">
    <property type="entry name" value="kdsB"/>
    <property type="match status" value="1"/>
</dbReference>
<protein>
    <recommendedName>
        <fullName evidence="4">3-deoxy-manno-octulosonate cytidylyltransferase</fullName>
        <ecNumber evidence="4">2.7.7.38</ecNumber>
    </recommendedName>
    <alternativeName>
        <fullName evidence="4">CMP-2-keto-3-deoxyoctulosonic acid synthase</fullName>
        <shortName evidence="4">CKS</shortName>
        <shortName evidence="4">CMP-KDO synthase</shortName>
    </alternativeName>
</protein>
<dbReference type="EMBL" id="JALGBH010000002">
    <property type="protein sequence ID" value="MCJ0743443.1"/>
    <property type="molecule type" value="Genomic_DNA"/>
</dbReference>
<name>A0ABS9ZYQ3_9SPHI</name>
<keyword evidence="1 4" id="KW-0808">Transferase</keyword>
<dbReference type="SUPFAM" id="SSF53448">
    <property type="entry name" value="Nucleotide-diphospho-sugar transferases"/>
    <property type="match status" value="1"/>
</dbReference>
<evidence type="ECO:0000256" key="2">
    <source>
        <dbReference type="ARBA" id="ARBA00022695"/>
    </source>
</evidence>
<dbReference type="Gene3D" id="3.90.550.10">
    <property type="entry name" value="Spore Coat Polysaccharide Biosynthesis Protein SpsA, Chain A"/>
    <property type="match status" value="1"/>
</dbReference>
<evidence type="ECO:0000256" key="4">
    <source>
        <dbReference type="HAMAP-Rule" id="MF_00057"/>
    </source>
</evidence>
<dbReference type="NCBIfam" id="NF003952">
    <property type="entry name" value="PRK05450.1-5"/>
    <property type="match status" value="1"/>
</dbReference>